<dbReference type="Proteomes" id="UP000249287">
    <property type="component" value="Segment"/>
</dbReference>
<feature type="compositionally biased region" description="Basic and acidic residues" evidence="1">
    <location>
        <begin position="109"/>
        <end position="118"/>
    </location>
</feature>
<name>A0A2U7UBN6_9VIRU</name>
<dbReference type="RefSeq" id="YP_009481805.1">
    <property type="nucleotide sequence ID" value="NC_037666.1"/>
</dbReference>
<sequence>MFFASVSCDEHGKESGAGSNIGCPANEPPSGECALRTKGDWQIRGGRGWGKNEKSAAALPSREKDARPGKKARNRSDATVGLLHRRRDGKQQKREGPESAPKTARKKRGNDSCKKKYK</sequence>
<protein>
    <submittedName>
        <fullName evidence="2">Uncharacterized protein</fullName>
    </submittedName>
</protein>
<reference evidence="2" key="1">
    <citation type="journal article" date="2018" name="Nat. Commun.">
        <title>Diversity and evolution of the emerging Pandoraviridae family.</title>
        <authorList>
            <person name="Legendre M."/>
            <person name="Fabre E."/>
            <person name="Poirot O."/>
            <person name="Jeudy S."/>
            <person name="Lartigue A."/>
            <person name="Alempic J.M."/>
            <person name="Beucher L."/>
            <person name="Philippe N."/>
            <person name="Bertaux L."/>
            <person name="Christo-Foroux E."/>
            <person name="Labadie K."/>
            <person name="Coute Y."/>
            <person name="Abergel C."/>
            <person name="Claverie J.M."/>
        </authorList>
    </citation>
    <scope>NUCLEOTIDE SEQUENCE [LARGE SCALE GENOMIC DNA]</scope>
    <source>
        <strain evidence="2">Neocaledonia</strain>
    </source>
</reference>
<proteinExistence type="predicted"/>
<dbReference type="GeneID" id="36842515"/>
<dbReference type="EMBL" id="MG011690">
    <property type="protein sequence ID" value="AVK75802.1"/>
    <property type="molecule type" value="Genomic_DNA"/>
</dbReference>
<evidence type="ECO:0000256" key="1">
    <source>
        <dbReference type="SAM" id="MobiDB-lite"/>
    </source>
</evidence>
<feature type="region of interest" description="Disordered" evidence="1">
    <location>
        <begin position="1"/>
        <end position="118"/>
    </location>
</feature>
<evidence type="ECO:0000313" key="2">
    <source>
        <dbReference type="EMBL" id="AVK75802.1"/>
    </source>
</evidence>
<accession>A0A2U7UBN6</accession>
<organism evidence="2">
    <name type="scientific">Pandoravirus neocaledonia</name>
    <dbReference type="NCBI Taxonomy" id="2107708"/>
    <lineage>
        <taxon>Viruses</taxon>
        <taxon>Pandoravirus</taxon>
    </lineage>
</organism>
<gene>
    <name evidence="2" type="ORF">pneo_cds_195</name>
</gene>
<dbReference type="KEGG" id="vg:36842515"/>